<dbReference type="Proteomes" id="UP000320333">
    <property type="component" value="Unassembled WGS sequence"/>
</dbReference>
<dbReference type="SUPFAM" id="SSF50998">
    <property type="entry name" value="Quinoprotein alcohol dehydrogenase-like"/>
    <property type="match status" value="1"/>
</dbReference>
<dbReference type="OrthoDB" id="10251741at2759"/>
<organism evidence="8 9">
    <name type="scientific">Chytriomyces confervae</name>
    <dbReference type="NCBI Taxonomy" id="246404"/>
    <lineage>
        <taxon>Eukaryota</taxon>
        <taxon>Fungi</taxon>
        <taxon>Fungi incertae sedis</taxon>
        <taxon>Chytridiomycota</taxon>
        <taxon>Chytridiomycota incertae sedis</taxon>
        <taxon>Chytridiomycetes</taxon>
        <taxon>Chytridiales</taxon>
        <taxon>Chytriomycetaceae</taxon>
        <taxon>Chytriomyces</taxon>
    </lineage>
</organism>
<comment type="similarity">
    <text evidence="1">Belongs to the WD repeat EMAP family.</text>
</comment>
<evidence type="ECO:0000259" key="6">
    <source>
        <dbReference type="Pfam" id="PF23409"/>
    </source>
</evidence>
<dbReference type="Pfam" id="PF23414">
    <property type="entry name" value="Beta-prop_EML_2"/>
    <property type="match status" value="1"/>
</dbReference>
<dbReference type="PANTHER" id="PTHR13720:SF33">
    <property type="entry name" value="HELP DOMAIN-CONTAINING PROTEIN"/>
    <property type="match status" value="1"/>
</dbReference>
<keyword evidence="9" id="KW-1185">Reference proteome</keyword>
<feature type="compositionally biased region" description="Polar residues" evidence="5">
    <location>
        <begin position="827"/>
        <end position="838"/>
    </location>
</feature>
<dbReference type="InterPro" id="IPR055442">
    <property type="entry name" value="Beta-prop_EML-like_2nd"/>
</dbReference>
<proteinExistence type="inferred from homology"/>
<dbReference type="InterPro" id="IPR015943">
    <property type="entry name" value="WD40/YVTN_repeat-like_dom_sf"/>
</dbReference>
<feature type="compositionally biased region" description="Basic residues" evidence="5">
    <location>
        <begin position="345"/>
        <end position="364"/>
    </location>
</feature>
<feature type="compositionally biased region" description="Basic and acidic residues" evidence="5">
    <location>
        <begin position="408"/>
        <end position="443"/>
    </location>
</feature>
<evidence type="ECO:0000259" key="7">
    <source>
        <dbReference type="Pfam" id="PF23414"/>
    </source>
</evidence>
<evidence type="ECO:0000313" key="8">
    <source>
        <dbReference type="EMBL" id="TPX69875.1"/>
    </source>
</evidence>
<feature type="compositionally biased region" description="Basic residues" evidence="5">
    <location>
        <begin position="648"/>
        <end position="663"/>
    </location>
</feature>
<dbReference type="Pfam" id="PF03451">
    <property type="entry name" value="HELP"/>
    <property type="match status" value="1"/>
</dbReference>
<feature type="region of interest" description="Disordered" evidence="5">
    <location>
        <begin position="803"/>
        <end position="891"/>
    </location>
</feature>
<evidence type="ECO:0000256" key="1">
    <source>
        <dbReference type="ARBA" id="ARBA00006489"/>
    </source>
</evidence>
<reference evidence="8 9" key="1">
    <citation type="journal article" date="2019" name="Sci. Rep.">
        <title>Comparative genomics of chytrid fungi reveal insights into the obligate biotrophic and pathogenic lifestyle of Synchytrium endobioticum.</title>
        <authorList>
            <person name="van de Vossenberg B.T.L.H."/>
            <person name="Warris S."/>
            <person name="Nguyen H.D.T."/>
            <person name="van Gent-Pelzer M.P.E."/>
            <person name="Joly D.L."/>
            <person name="van de Geest H.C."/>
            <person name="Bonants P.J.M."/>
            <person name="Smith D.S."/>
            <person name="Levesque C.A."/>
            <person name="van der Lee T.A.J."/>
        </authorList>
    </citation>
    <scope>NUCLEOTIDE SEQUENCE [LARGE SCALE GENOMIC DNA]</scope>
    <source>
        <strain evidence="8 9">CBS 675.73</strain>
    </source>
</reference>
<dbReference type="InterPro" id="IPR011047">
    <property type="entry name" value="Quinoprotein_ADH-like_sf"/>
</dbReference>
<dbReference type="PROSITE" id="PS50082">
    <property type="entry name" value="WD_REPEATS_2"/>
    <property type="match status" value="2"/>
</dbReference>
<accession>A0A507F2G4</accession>
<dbReference type="SMART" id="SM00320">
    <property type="entry name" value="WD40"/>
    <property type="match status" value="8"/>
</dbReference>
<sequence length="1610" mass="179409">MGREESRGRSASVKGGISRKERGKTTRHDSSSESSERSQRKSEKKKSHQSKSQQHHEHSSDKKRHHDRNGSKHRKSEPELKDHQSHASYYTSSAYSCSDLESLCSRISNIAYKPAAPPKSPWRFAIRRGTVILNVELSSETEFITKFEIRRENESIMIQEPADVYGSDLKVRTFAIQLASYMRELSKAYGSCLCFSRTFPDEHEFIGTVKDIKMGKVSASLQIHPHPDHDLLLGTIYLVHVSKNAEPEHSEHSSTKVHHKHERGRSESVRKSRHASDVESTSSSSNESRSRHASKSRLDKDAKVGKNKHDNHHDHHEDDEDAKRGRSKSRDSSKRRKSEAGKSPTGKHHGKERSQSRSKSRRRKSVENDARKHKRDHTEASSSGGSESEATMERSRSRRSSVAKAHKDHAEDGRKSHAEDRHKESADDKHKGHSEHRNDERAAKDKLQTALILALQTNAIAITPSIKNTFNNAAPQSRTKNQNQPKNQKDHHQKRQVTKCAGKVSNMDPGTSREHSLGSEVRASISCHRLAPSEFSDSDASFETVIIVRSRSRSRKPKHEARATTSHGAKDEKHSASEAAEKTKSKHSEKSAGYEWDQVTFRNHSKETKKKHSNHADVKSRSPDQSHSGHEKKKAKSETRLKSDTHKTVKQHSRGRSRSHPRNSRIPENVHHDNSKLSERSTSSSSADSRRDASSSGHRKRSTSRSQSARHTDDEHNKSQTRKARKSRSGDKAHSRGSSQHSKQGRHRQSSHSSSSLDSYSSDKTPKSDAHRHRSRSRGGAHKLPSVLTFLDLENYFLFTDPHSQTESASDSESRIEKRVSFKKRSINSSSTQRSHSAARSHIESRDDDSSHSHSESPSESDAPYYSELESLASESSHSHRSSSESNFTNESAKCHCRKGEGCNGTFKRILEDTESNSSYSEEMHPSDSCSNVSSSDHQSESHFSDSLSESSGSTPRASHGKDKSACADHGDLPSIASIHRHHDSDPGSGEIIIPTNLPSRDSKIPAEEISLEFIHGYRSKDVSNNAYYLNENTIIFPAGSIGVVMCLKTNTQRFFQGRHKQEISALCIHPSKKLVATGDAISTSESCYIYVWDPKEPEDVQRMVQIRVGDRKLAGGIIDAQFSSCGKFLAAVSMDVNHHVYVYNWQKAGKLIAKESGHKHVIFGLCFNPLVSHEFITFGVRHITFWKLDIPKGQLSSVQGVFRTDEIPSILSSAYLPNAQVLTGTQKGQVLLWEKHQIVKVIELVTQGPVFSINTSSKLGILVGGKDGILVRLDANSLEMIASMKTPSAIKSLDSSGHGKILVGFEGSELIEITELSAKDAVLEKTVARTLLQGHSVSQNDKLRAGATNPTNEYEYSTVGDDSAVYVRNLKSKATVAKTYLQGKLRAASYSPDGKYIAIGNSNGDIFIVKSNDLVQAHFQKYEKRDDVKTNFHAINIIKFSPNGKYLAAGSSDHVVYLFELSDGFKKTHTFRGHSGSVMCLDWSVRSDFLRSDSGAEIIYWSISNSAHVKLEKNVEWSSWTCIGMEPHNRNDDVYTCCRSPNKEIIVSGTSAGFLNLKTFPSDHLMPYKQYSGHGSAVSSVSFNSNGRYLISTGSSDGCTFEWRVQGPK</sequence>
<feature type="repeat" description="WD" evidence="4">
    <location>
        <begin position="1572"/>
        <end position="1610"/>
    </location>
</feature>
<feature type="domain" description="EML-like second beta-propeller" evidence="7">
    <location>
        <begin position="1348"/>
        <end position="1606"/>
    </location>
</feature>
<protein>
    <submittedName>
        <fullName evidence="8">Uncharacterized protein</fullName>
    </submittedName>
</protein>
<feature type="region of interest" description="Disordered" evidence="5">
    <location>
        <begin position="915"/>
        <end position="1000"/>
    </location>
</feature>
<feature type="compositionally biased region" description="Basic and acidic residues" evidence="5">
    <location>
        <begin position="296"/>
        <end position="332"/>
    </location>
</feature>
<dbReference type="InterPro" id="IPR001680">
    <property type="entry name" value="WD40_rpt"/>
</dbReference>
<evidence type="ECO:0000256" key="4">
    <source>
        <dbReference type="PROSITE-ProRule" id="PRU00221"/>
    </source>
</evidence>
<feature type="compositionally biased region" description="Low complexity" evidence="5">
    <location>
        <begin position="945"/>
        <end position="954"/>
    </location>
</feature>
<feature type="compositionally biased region" description="Basic residues" evidence="5">
    <location>
        <begin position="396"/>
        <end position="407"/>
    </location>
</feature>
<feature type="compositionally biased region" description="Basic and acidic residues" evidence="5">
    <location>
        <begin position="841"/>
        <end position="857"/>
    </location>
</feature>
<feature type="compositionally biased region" description="Basic and acidic residues" evidence="5">
    <location>
        <begin position="76"/>
        <end position="85"/>
    </location>
</feature>
<evidence type="ECO:0000256" key="3">
    <source>
        <dbReference type="ARBA" id="ARBA00022737"/>
    </source>
</evidence>
<dbReference type="Gene3D" id="2.130.10.10">
    <property type="entry name" value="YVTN repeat-like/Quinoprotein amine dehydrogenase"/>
    <property type="match status" value="2"/>
</dbReference>
<feature type="compositionally biased region" description="Basic residues" evidence="5">
    <location>
        <begin position="770"/>
        <end position="781"/>
    </location>
</feature>
<feature type="compositionally biased region" description="Basic and acidic residues" evidence="5">
    <location>
        <begin position="614"/>
        <end position="629"/>
    </location>
</feature>
<evidence type="ECO:0000313" key="9">
    <source>
        <dbReference type="Proteomes" id="UP000320333"/>
    </source>
</evidence>
<feature type="compositionally biased region" description="Low complexity" evidence="5">
    <location>
        <begin position="380"/>
        <end position="389"/>
    </location>
</feature>
<feature type="compositionally biased region" description="Basic and acidic residues" evidence="5">
    <location>
        <begin position="668"/>
        <end position="679"/>
    </location>
</feature>
<dbReference type="Pfam" id="PF23409">
    <property type="entry name" value="Beta-prop_EML"/>
    <property type="match status" value="1"/>
</dbReference>
<name>A0A507F2G4_9FUNG</name>
<dbReference type="InterPro" id="IPR050630">
    <property type="entry name" value="WD_repeat_EMAP"/>
</dbReference>
<feature type="compositionally biased region" description="Low complexity" evidence="5">
    <location>
        <begin position="751"/>
        <end position="762"/>
    </location>
</feature>
<feature type="region of interest" description="Disordered" evidence="5">
    <location>
        <begin position="1"/>
        <end position="85"/>
    </location>
</feature>
<feature type="compositionally biased region" description="Basic and acidic residues" evidence="5">
    <location>
        <begin position="636"/>
        <end position="647"/>
    </location>
</feature>
<dbReference type="InterPro" id="IPR055439">
    <property type="entry name" value="Beta-prop_EML_1st"/>
</dbReference>
<dbReference type="InterPro" id="IPR005108">
    <property type="entry name" value="HELP"/>
</dbReference>
<comment type="caution">
    <text evidence="8">The sequence shown here is derived from an EMBL/GenBank/DDBJ whole genome shotgun (WGS) entry which is preliminary data.</text>
</comment>
<dbReference type="EMBL" id="QEAP01000303">
    <property type="protein sequence ID" value="TPX69875.1"/>
    <property type="molecule type" value="Genomic_DNA"/>
</dbReference>
<evidence type="ECO:0000256" key="2">
    <source>
        <dbReference type="ARBA" id="ARBA00022574"/>
    </source>
</evidence>
<dbReference type="PANTHER" id="PTHR13720">
    <property type="entry name" value="WD-40 REPEAT PROTEIN"/>
    <property type="match status" value="1"/>
</dbReference>
<feature type="region of interest" description="Disordered" evidence="5">
    <location>
        <begin position="551"/>
        <end position="786"/>
    </location>
</feature>
<feature type="domain" description="EML-like first beta-propeller" evidence="6">
    <location>
        <begin position="1052"/>
        <end position="1305"/>
    </location>
</feature>
<evidence type="ECO:0000256" key="5">
    <source>
        <dbReference type="SAM" id="MobiDB-lite"/>
    </source>
</evidence>
<keyword evidence="2 4" id="KW-0853">WD repeat</keyword>
<feature type="compositionally biased region" description="Basic and acidic residues" evidence="5">
    <location>
        <begin position="960"/>
        <end position="972"/>
    </location>
</feature>
<feature type="compositionally biased region" description="Basic and acidic residues" evidence="5">
    <location>
        <begin position="245"/>
        <end position="254"/>
    </location>
</feature>
<feature type="compositionally biased region" description="Low complexity" evidence="5">
    <location>
        <begin position="278"/>
        <end position="287"/>
    </location>
</feature>
<dbReference type="PROSITE" id="PS50294">
    <property type="entry name" value="WD_REPEATS_REGION"/>
    <property type="match status" value="1"/>
</dbReference>
<feature type="compositionally biased region" description="Basic residues" evidence="5">
    <location>
        <begin position="61"/>
        <end position="75"/>
    </location>
</feature>
<feature type="region of interest" description="Disordered" evidence="5">
    <location>
        <begin position="471"/>
        <end position="519"/>
    </location>
</feature>
<feature type="region of interest" description="Disordered" evidence="5">
    <location>
        <begin position="245"/>
        <end position="443"/>
    </location>
</feature>
<feature type="compositionally biased region" description="Basic and acidic residues" evidence="5">
    <location>
        <begin position="18"/>
        <end position="41"/>
    </location>
</feature>
<gene>
    <name evidence="8" type="ORF">CcCBS67573_g06731</name>
</gene>
<keyword evidence="3" id="KW-0677">Repeat</keyword>
<feature type="compositionally biased region" description="Low complexity" evidence="5">
    <location>
        <begin position="927"/>
        <end position="937"/>
    </location>
</feature>
<feature type="repeat" description="WD" evidence="4">
    <location>
        <begin position="1429"/>
        <end position="1465"/>
    </location>
</feature>
<dbReference type="GO" id="GO:0008017">
    <property type="term" value="F:microtubule binding"/>
    <property type="evidence" value="ECO:0007669"/>
    <property type="project" value="TreeGrafter"/>
</dbReference>
<feature type="compositionally biased region" description="Polar residues" evidence="5">
    <location>
        <begin position="471"/>
        <end position="486"/>
    </location>
</feature>
<feature type="compositionally biased region" description="Basic and acidic residues" evidence="5">
    <location>
        <begin position="264"/>
        <end position="277"/>
    </location>
</feature>
<feature type="compositionally biased region" description="Low complexity" evidence="5">
    <location>
        <begin position="858"/>
        <end position="876"/>
    </location>
</feature>
<feature type="compositionally biased region" description="Basic and acidic residues" evidence="5">
    <location>
        <begin position="568"/>
        <end position="592"/>
    </location>
</feature>
<dbReference type="STRING" id="246404.A0A507F2G4"/>